<dbReference type="InterPro" id="IPR024932">
    <property type="entry name" value="ApbE"/>
</dbReference>
<keyword evidence="7 12" id="KW-0479">Metal-binding</keyword>
<dbReference type="Pfam" id="PF02424">
    <property type="entry name" value="ApbE"/>
    <property type="match status" value="1"/>
</dbReference>
<dbReference type="PANTHER" id="PTHR30040:SF2">
    <property type="entry name" value="FAD:PROTEIN FMN TRANSFERASE"/>
    <property type="match status" value="1"/>
</dbReference>
<dbReference type="PROSITE" id="PS51257">
    <property type="entry name" value="PROKAR_LIPOPROTEIN"/>
    <property type="match status" value="1"/>
</dbReference>
<gene>
    <name evidence="14" type="ORF">ACFOND_12710</name>
</gene>
<evidence type="ECO:0000256" key="4">
    <source>
        <dbReference type="ARBA" id="ARBA00016337"/>
    </source>
</evidence>
<dbReference type="RefSeq" id="WP_290282045.1">
    <property type="nucleotide sequence ID" value="NZ_JAUFQI010000001.1"/>
</dbReference>
<comment type="cofactor">
    <cofactor evidence="1 13">
        <name>Mg(2+)</name>
        <dbReference type="ChEBI" id="CHEBI:18420"/>
    </cofactor>
</comment>
<evidence type="ECO:0000256" key="13">
    <source>
        <dbReference type="RuleBase" id="RU363002"/>
    </source>
</evidence>
<organism evidence="14 15">
    <name type="scientific">Reinekea marina</name>
    <dbReference type="NCBI Taxonomy" id="1310421"/>
    <lineage>
        <taxon>Bacteria</taxon>
        <taxon>Pseudomonadati</taxon>
        <taxon>Pseudomonadota</taxon>
        <taxon>Gammaproteobacteria</taxon>
        <taxon>Oceanospirillales</taxon>
        <taxon>Saccharospirillaceae</taxon>
        <taxon>Reinekea</taxon>
    </lineage>
</organism>
<comment type="function">
    <text evidence="13">Flavin transferase that catalyzes the transfer of the FMN moiety of FAD and its covalent binding to the hydroxyl group of a threonine residue in a target flavoprotein.</text>
</comment>
<dbReference type="PIRSF" id="PIRSF006268">
    <property type="entry name" value="ApbE"/>
    <property type="match status" value="1"/>
</dbReference>
<evidence type="ECO:0000256" key="8">
    <source>
        <dbReference type="ARBA" id="ARBA00022827"/>
    </source>
</evidence>
<dbReference type="Gene3D" id="3.10.520.10">
    <property type="entry name" value="ApbE-like domains"/>
    <property type="match status" value="1"/>
</dbReference>
<comment type="subcellular location">
    <subcellularLocation>
        <location evidence="13">Cell inner membrane</location>
        <topology evidence="13">Lipid-anchor</topology>
        <orientation evidence="13">Periplasmic side</orientation>
    </subcellularLocation>
</comment>
<comment type="similarity">
    <text evidence="2 12 13">Belongs to the ApbE family.</text>
</comment>
<evidence type="ECO:0000256" key="7">
    <source>
        <dbReference type="ARBA" id="ARBA00022723"/>
    </source>
</evidence>
<evidence type="ECO:0000313" key="14">
    <source>
        <dbReference type="EMBL" id="MFC3702503.1"/>
    </source>
</evidence>
<evidence type="ECO:0000256" key="3">
    <source>
        <dbReference type="ARBA" id="ARBA00011955"/>
    </source>
</evidence>
<evidence type="ECO:0000256" key="11">
    <source>
        <dbReference type="ARBA" id="ARBA00048540"/>
    </source>
</evidence>
<evidence type="ECO:0000256" key="9">
    <source>
        <dbReference type="ARBA" id="ARBA00022842"/>
    </source>
</evidence>
<dbReference type="EC" id="2.7.1.180" evidence="3 12"/>
<name>A0ABV7WT68_9GAMM</name>
<comment type="caution">
    <text evidence="14">The sequence shown here is derived from an EMBL/GenBank/DDBJ whole genome shotgun (WGS) entry which is preliminary data.</text>
</comment>
<keyword evidence="6 12" id="KW-0808">Transferase</keyword>
<dbReference type="PANTHER" id="PTHR30040">
    <property type="entry name" value="THIAMINE BIOSYNTHESIS LIPOPROTEIN APBE"/>
    <property type="match status" value="1"/>
</dbReference>
<keyword evidence="8 12" id="KW-0274">FAD</keyword>
<keyword evidence="13" id="KW-0997">Cell inner membrane</keyword>
<dbReference type="SUPFAM" id="SSF143631">
    <property type="entry name" value="ApbE-like"/>
    <property type="match status" value="1"/>
</dbReference>
<feature type="signal peptide" evidence="13">
    <location>
        <begin position="1"/>
        <end position="21"/>
    </location>
</feature>
<keyword evidence="13" id="KW-0449">Lipoprotein</keyword>
<dbReference type="Proteomes" id="UP001595710">
    <property type="component" value="Unassembled WGS sequence"/>
</dbReference>
<evidence type="ECO:0000256" key="2">
    <source>
        <dbReference type="ARBA" id="ARBA00008282"/>
    </source>
</evidence>
<comment type="catalytic activity">
    <reaction evidence="11 12 13">
        <text>L-threonyl-[protein] + FAD = FMN-L-threonyl-[protein] + AMP + H(+)</text>
        <dbReference type="Rhea" id="RHEA:36847"/>
        <dbReference type="Rhea" id="RHEA-COMP:11060"/>
        <dbReference type="Rhea" id="RHEA-COMP:11061"/>
        <dbReference type="ChEBI" id="CHEBI:15378"/>
        <dbReference type="ChEBI" id="CHEBI:30013"/>
        <dbReference type="ChEBI" id="CHEBI:57692"/>
        <dbReference type="ChEBI" id="CHEBI:74257"/>
        <dbReference type="ChEBI" id="CHEBI:456215"/>
        <dbReference type="EC" id="2.7.1.180"/>
    </reaction>
</comment>
<sequence length="343" mass="37475">MRKHVLFTVFKAYLLVGFLSACSFTEKNEIQSLYGYSMGTSYHIKIVSSLSKSQRLQLGIEGILSDINARMSTYLPSSDLSKFKAIDIGEVLDVSSRTAAVVTRALEVSNATHGYFDPTIAPLVDLWGFGPSPDVSEEPSAFEIGQRLPLVGYDNVKVISSQALSKTAASELDLSAIAKGYAVDLVAEYLLEEGIEQFLVEIGGEMRSAGVKPNDEAWLIAIETPTDGLREVFDVLPLTDMAIATSGDYRNYFETNGVRYSHTINPKTGYPVSHNLASTSVIMRNCMDADAYATAFMAMGLEKALNIANEQNIAAYFIYREDKAFKVAASDSFVRLFGPLAVN</sequence>
<protein>
    <recommendedName>
        <fullName evidence="4 12">FAD:protein FMN transferase</fullName>
        <ecNumber evidence="3 12">2.7.1.180</ecNumber>
    </recommendedName>
    <alternativeName>
        <fullName evidence="10 12">Flavin transferase</fullName>
    </alternativeName>
</protein>
<evidence type="ECO:0000256" key="12">
    <source>
        <dbReference type="PIRNR" id="PIRNR006268"/>
    </source>
</evidence>
<evidence type="ECO:0000256" key="6">
    <source>
        <dbReference type="ARBA" id="ARBA00022679"/>
    </source>
</evidence>
<evidence type="ECO:0000256" key="1">
    <source>
        <dbReference type="ARBA" id="ARBA00001946"/>
    </source>
</evidence>
<dbReference type="EMBL" id="JBHRYN010000013">
    <property type="protein sequence ID" value="MFC3702503.1"/>
    <property type="molecule type" value="Genomic_DNA"/>
</dbReference>
<evidence type="ECO:0000256" key="5">
    <source>
        <dbReference type="ARBA" id="ARBA00022630"/>
    </source>
</evidence>
<keyword evidence="13" id="KW-0732">Signal</keyword>
<feature type="chain" id="PRO_5044954876" description="FAD:protein FMN transferase" evidence="13">
    <location>
        <begin position="22"/>
        <end position="343"/>
    </location>
</feature>
<reference evidence="15" key="1">
    <citation type="journal article" date="2019" name="Int. J. Syst. Evol. Microbiol.">
        <title>The Global Catalogue of Microorganisms (GCM) 10K type strain sequencing project: providing services to taxonomists for standard genome sequencing and annotation.</title>
        <authorList>
            <consortium name="The Broad Institute Genomics Platform"/>
            <consortium name="The Broad Institute Genome Sequencing Center for Infectious Disease"/>
            <person name="Wu L."/>
            <person name="Ma J."/>
        </authorList>
    </citation>
    <scope>NUCLEOTIDE SEQUENCE [LARGE SCALE GENOMIC DNA]</scope>
    <source>
        <strain evidence="15">CECT 8288</strain>
    </source>
</reference>
<keyword evidence="13" id="KW-1003">Cell membrane</keyword>
<evidence type="ECO:0000313" key="15">
    <source>
        <dbReference type="Proteomes" id="UP001595710"/>
    </source>
</evidence>
<evidence type="ECO:0000256" key="10">
    <source>
        <dbReference type="ARBA" id="ARBA00031306"/>
    </source>
</evidence>
<keyword evidence="9 12" id="KW-0460">Magnesium</keyword>
<dbReference type="GO" id="GO:0016740">
    <property type="term" value="F:transferase activity"/>
    <property type="evidence" value="ECO:0007669"/>
    <property type="project" value="UniProtKB-KW"/>
</dbReference>
<accession>A0ABV7WT68</accession>
<keyword evidence="13" id="KW-0472">Membrane</keyword>
<proteinExistence type="inferred from homology"/>
<dbReference type="InterPro" id="IPR003374">
    <property type="entry name" value="ApbE-like_sf"/>
</dbReference>
<keyword evidence="5 12" id="KW-0285">Flavoprotein</keyword>
<keyword evidence="15" id="KW-1185">Reference proteome</keyword>